<dbReference type="EMBL" id="CAADIG010000014">
    <property type="protein sequence ID" value="VFR42617.1"/>
    <property type="molecule type" value="Genomic_DNA"/>
</dbReference>
<reference evidence="5" key="1">
    <citation type="submission" date="2019-03" db="EMBL/GenBank/DDBJ databases">
        <authorList>
            <person name="Danneels B."/>
        </authorList>
    </citation>
    <scope>NUCLEOTIDE SEQUENCE</scope>
</reference>
<dbReference type="Pfam" id="PF19419">
    <property type="entry name" value="DUF5983"/>
    <property type="match status" value="1"/>
</dbReference>
<evidence type="ECO:0000313" key="4">
    <source>
        <dbReference type="EMBL" id="VFR55224.1"/>
    </source>
</evidence>
<dbReference type="InterPro" id="IPR046025">
    <property type="entry name" value="DUF5983"/>
</dbReference>
<evidence type="ECO:0000259" key="1">
    <source>
        <dbReference type="Pfam" id="PF19419"/>
    </source>
</evidence>
<accession>A0A484T6G0</accession>
<feature type="domain" description="DUF5983" evidence="1">
    <location>
        <begin position="129"/>
        <end position="239"/>
    </location>
</feature>
<dbReference type="EMBL" id="CAADIK010000023">
    <property type="protein sequence ID" value="VFR69953.1"/>
    <property type="molecule type" value="Genomic_DNA"/>
</dbReference>
<dbReference type="EMBL" id="CAADIZ010000011">
    <property type="protein sequence ID" value="VFS22230.1"/>
    <property type="molecule type" value="Genomic_DNA"/>
</dbReference>
<proteinExistence type="predicted"/>
<sequence length="241" mass="26497">MDHSSNPFARGYHGFDIRRVVVVNFDDRYTPTFIPLHPSQSHLSDEQVVRHACIFSDDFALVTEGQQAISSEFDALCGGRGVIQAVFHSIYGKTLGEGFSHIGDSYTLESAQDVVRNLQFETGFYSRAWEISTAHITEASGRYLCDLADIATPTGFLFVAFRIPYSPAVGIKLIATPWTDENLMSIEGITAAQLRQEHLSKGIPEDLANLLALAGQADLRFLVLDADAPVLDGLPLYDDEA</sequence>
<evidence type="ECO:0000313" key="5">
    <source>
        <dbReference type="EMBL" id="VFR69953.1"/>
    </source>
</evidence>
<gene>
    <name evidence="2" type="ORF">AMP9_4531</name>
    <name evidence="3" type="ORF">ANT2_4352</name>
    <name evidence="6" type="ORF">ANT3_4356</name>
    <name evidence="4" type="ORF">BRI6_4649</name>
    <name evidence="5" type="ORF">BRI9_4652</name>
    <name evidence="7" type="ORF">IVO3_4648</name>
    <name evidence="8" type="ORF">RAN7_4580</name>
</gene>
<dbReference type="AlphaFoldDB" id="A0A484T6G0"/>
<dbReference type="EMBL" id="CAADID010000023">
    <property type="protein sequence ID" value="VFR73698.1"/>
    <property type="molecule type" value="Genomic_DNA"/>
</dbReference>
<evidence type="ECO:0000313" key="7">
    <source>
        <dbReference type="EMBL" id="VFR98757.1"/>
    </source>
</evidence>
<organism evidence="5">
    <name type="scientific">plant metagenome</name>
    <dbReference type="NCBI Taxonomy" id="1297885"/>
    <lineage>
        <taxon>unclassified sequences</taxon>
        <taxon>metagenomes</taxon>
        <taxon>organismal metagenomes</taxon>
    </lineage>
</organism>
<evidence type="ECO:0000313" key="3">
    <source>
        <dbReference type="EMBL" id="VFR42617.1"/>
    </source>
</evidence>
<protein>
    <recommendedName>
        <fullName evidence="1">DUF5983 domain-containing protein</fullName>
    </recommendedName>
</protein>
<dbReference type="EMBL" id="CAADIP010000070">
    <property type="protein sequence ID" value="VFR98757.1"/>
    <property type="molecule type" value="Genomic_DNA"/>
</dbReference>
<evidence type="ECO:0000313" key="8">
    <source>
        <dbReference type="EMBL" id="VFS22230.1"/>
    </source>
</evidence>
<evidence type="ECO:0000313" key="2">
    <source>
        <dbReference type="EMBL" id="VFR27589.1"/>
    </source>
</evidence>
<evidence type="ECO:0000313" key="6">
    <source>
        <dbReference type="EMBL" id="VFR73698.1"/>
    </source>
</evidence>
<dbReference type="EMBL" id="CAADHY010000023">
    <property type="protein sequence ID" value="VFR27589.1"/>
    <property type="molecule type" value="Genomic_DNA"/>
</dbReference>
<name>A0A484T6G0_9ZZZZ</name>
<dbReference type="EMBL" id="CAADII010000042">
    <property type="protein sequence ID" value="VFR55224.1"/>
    <property type="molecule type" value="Genomic_DNA"/>
</dbReference>